<reference evidence="16" key="2">
    <citation type="submission" date="2025-08" db="UniProtKB">
        <authorList>
            <consortium name="RefSeq"/>
        </authorList>
    </citation>
    <scope>IDENTIFICATION</scope>
    <source>
        <tissue evidence="16">Leaf</tissue>
    </source>
</reference>
<proteinExistence type="inferred from homology"/>
<comment type="catalytic activity">
    <reaction evidence="1">
        <text>S-ubiquitinyl-[E2 ubiquitin-conjugating enzyme]-L-cysteine + [acceptor protein]-L-lysine = [E2 ubiquitin-conjugating enzyme]-L-cysteine + N(6)-ubiquitinyl-[acceptor protein]-L-lysine.</text>
        <dbReference type="EC" id="2.3.2.27"/>
    </reaction>
</comment>
<evidence type="ECO:0000256" key="4">
    <source>
        <dbReference type="ARBA" id="ARBA00012483"/>
    </source>
</evidence>
<keyword evidence="15" id="KW-1185">Reference proteome</keyword>
<evidence type="ECO:0000256" key="3">
    <source>
        <dbReference type="ARBA" id="ARBA00009119"/>
    </source>
</evidence>
<comment type="function">
    <text evidence="10">E3 ubiquitin-protein ligase that mediates ubiquitination and subsequent proteasomal degradation of target proteins. E3 ubiquitin ligases accept ubiquitin from an E2 ubiquitin-conjugating enzyme in the form of a thioester and then directly transfers the ubiquitin to targeted substrates. It probably triggers the ubiquitin-mediated degradation of different substrates.</text>
</comment>
<feature type="domain" description="SIAH-type" evidence="14">
    <location>
        <begin position="114"/>
        <end position="173"/>
    </location>
</feature>
<protein>
    <recommendedName>
        <fullName evidence="4">RING-type E3 ubiquitin transferase</fullName>
        <ecNumber evidence="4">2.3.2.27</ecNumber>
    </recommendedName>
</protein>
<evidence type="ECO:0000256" key="10">
    <source>
        <dbReference type="ARBA" id="ARBA00024004"/>
    </source>
</evidence>
<sequence length="303" mass="33950">MADRERTLSRKRQRLPPLLEESESVTATRMATVGDDSEDVVTEAQSKTQSVKLQSSDVLDCPICFEPLKKPIYQCTNGHLSCSSCCKKMNNRCSFCRSPIGDIRCRAMEKVIEATIVPCPNAKYGCKESTTYGNESSSHEKVCVFARCFCPVQNCNYGGSYTDLKGHANAAHSWKEYGLISFVFDRPLIFGMDINKKKMVVFREEQDGDLVVVQAFKGTEGVSVTVSCIAPLAPGIRKLSCSLAKLNQYTTLRLGLRVKNIQKVSEQMQFEDGFMFIPSYMLSGDHMKMQICIGSDEYKYIHI</sequence>
<accession>A0ABM0Z7G9</accession>
<dbReference type="CDD" id="cd16571">
    <property type="entry name" value="RING-HC_SIAHs"/>
    <property type="match status" value="1"/>
</dbReference>
<dbReference type="PROSITE" id="PS50089">
    <property type="entry name" value="ZF_RING_2"/>
    <property type="match status" value="1"/>
</dbReference>
<evidence type="ECO:0000256" key="6">
    <source>
        <dbReference type="ARBA" id="ARBA00022723"/>
    </source>
</evidence>
<comment type="similarity">
    <text evidence="3">Belongs to the SINA (Seven in absentia) family.</text>
</comment>
<feature type="domain" description="RING-type" evidence="13">
    <location>
        <begin position="61"/>
        <end position="97"/>
    </location>
</feature>
<gene>
    <name evidence="16" type="primary">LOC104787587</name>
</gene>
<dbReference type="Proteomes" id="UP000694864">
    <property type="component" value="Chromosome 5"/>
</dbReference>
<reference evidence="15" key="1">
    <citation type="journal article" date="2014" name="Nat. Commun.">
        <title>The emerging biofuel crop Camelina sativa retains a highly undifferentiated hexaploid genome structure.</title>
        <authorList>
            <person name="Kagale S."/>
            <person name="Koh C."/>
            <person name="Nixon J."/>
            <person name="Bollina V."/>
            <person name="Clarke W.E."/>
            <person name="Tuteja R."/>
            <person name="Spillane C."/>
            <person name="Robinson S.J."/>
            <person name="Links M.G."/>
            <person name="Clarke C."/>
            <person name="Higgins E.E."/>
            <person name="Huebert T."/>
            <person name="Sharpe A.G."/>
            <person name="Parkin I.A."/>
        </authorList>
    </citation>
    <scope>NUCLEOTIDE SEQUENCE [LARGE SCALE GENOMIC DNA]</scope>
    <source>
        <strain evidence="15">cv. DH55</strain>
    </source>
</reference>
<dbReference type="PROSITE" id="PS51081">
    <property type="entry name" value="ZF_SIAH"/>
    <property type="match status" value="1"/>
</dbReference>
<dbReference type="InterPro" id="IPR013083">
    <property type="entry name" value="Znf_RING/FYVE/PHD"/>
</dbReference>
<dbReference type="Pfam" id="PF21361">
    <property type="entry name" value="Sina_ZnF"/>
    <property type="match status" value="1"/>
</dbReference>
<evidence type="ECO:0000259" key="13">
    <source>
        <dbReference type="PROSITE" id="PS50089"/>
    </source>
</evidence>
<dbReference type="GeneID" id="104787587"/>
<keyword evidence="6" id="KW-0479">Metal-binding</keyword>
<dbReference type="Pfam" id="PF21362">
    <property type="entry name" value="Sina_RING"/>
    <property type="match status" value="1"/>
</dbReference>
<name>A0ABM0Z7G9_CAMSA</name>
<dbReference type="EC" id="2.3.2.27" evidence="4"/>
<dbReference type="PANTHER" id="PTHR46632">
    <property type="entry name" value="E3 UBIQUITIN-PROTEIN LIGASE SINA-LIKE 4"/>
    <property type="match status" value="1"/>
</dbReference>
<dbReference type="InterPro" id="IPR013010">
    <property type="entry name" value="Znf_SIAH"/>
</dbReference>
<keyword evidence="8" id="KW-0833">Ubl conjugation pathway</keyword>
<dbReference type="InterPro" id="IPR044286">
    <property type="entry name" value="SINL_plant"/>
</dbReference>
<organism evidence="15 16">
    <name type="scientific">Camelina sativa</name>
    <name type="common">False flax</name>
    <name type="synonym">Myagrum sativum</name>
    <dbReference type="NCBI Taxonomy" id="90675"/>
    <lineage>
        <taxon>Eukaryota</taxon>
        <taxon>Viridiplantae</taxon>
        <taxon>Streptophyta</taxon>
        <taxon>Embryophyta</taxon>
        <taxon>Tracheophyta</taxon>
        <taxon>Spermatophyta</taxon>
        <taxon>Magnoliopsida</taxon>
        <taxon>eudicotyledons</taxon>
        <taxon>Gunneridae</taxon>
        <taxon>Pentapetalae</taxon>
        <taxon>rosids</taxon>
        <taxon>malvids</taxon>
        <taxon>Brassicales</taxon>
        <taxon>Brassicaceae</taxon>
        <taxon>Camelineae</taxon>
        <taxon>Camelina</taxon>
    </lineage>
</organism>
<comment type="pathway">
    <text evidence="2">Protein modification; protein ubiquitination.</text>
</comment>
<evidence type="ECO:0000256" key="1">
    <source>
        <dbReference type="ARBA" id="ARBA00000900"/>
    </source>
</evidence>
<dbReference type="Gene3D" id="3.30.40.10">
    <property type="entry name" value="Zinc/RING finger domain, C3HC4 (zinc finger)"/>
    <property type="match status" value="2"/>
</dbReference>
<evidence type="ECO:0000256" key="7">
    <source>
        <dbReference type="ARBA" id="ARBA00022771"/>
    </source>
</evidence>
<dbReference type="SUPFAM" id="SSF49599">
    <property type="entry name" value="TRAF domain-like"/>
    <property type="match status" value="1"/>
</dbReference>
<dbReference type="InterPro" id="IPR001841">
    <property type="entry name" value="Znf_RING"/>
</dbReference>
<evidence type="ECO:0000313" key="15">
    <source>
        <dbReference type="Proteomes" id="UP000694864"/>
    </source>
</evidence>
<evidence type="ECO:0000256" key="5">
    <source>
        <dbReference type="ARBA" id="ARBA00022679"/>
    </source>
</evidence>
<keyword evidence="9" id="KW-0862">Zinc</keyword>
<dbReference type="SUPFAM" id="SSF57850">
    <property type="entry name" value="RING/U-box"/>
    <property type="match status" value="1"/>
</dbReference>
<evidence type="ECO:0000256" key="11">
    <source>
        <dbReference type="PROSITE-ProRule" id="PRU00455"/>
    </source>
</evidence>
<dbReference type="RefSeq" id="XP_010511495.1">
    <property type="nucleotide sequence ID" value="XM_010513193.2"/>
</dbReference>
<evidence type="ECO:0000313" key="16">
    <source>
        <dbReference type="RefSeq" id="XP_010511495.1"/>
    </source>
</evidence>
<evidence type="ECO:0000256" key="12">
    <source>
        <dbReference type="SAM" id="MobiDB-lite"/>
    </source>
</evidence>
<evidence type="ECO:0000256" key="2">
    <source>
        <dbReference type="ARBA" id="ARBA00004906"/>
    </source>
</evidence>
<evidence type="ECO:0000259" key="14">
    <source>
        <dbReference type="PROSITE" id="PS51081"/>
    </source>
</evidence>
<keyword evidence="7 11" id="KW-0863">Zinc-finger</keyword>
<keyword evidence="5" id="KW-0808">Transferase</keyword>
<dbReference type="InterPro" id="IPR049548">
    <property type="entry name" value="Sina-like_RING"/>
</dbReference>
<dbReference type="PANTHER" id="PTHR46632:SF30">
    <property type="entry name" value="E3 UBIQUITIN-PROTEIN LIGASE SINA-LIKE 4"/>
    <property type="match status" value="1"/>
</dbReference>
<feature type="region of interest" description="Disordered" evidence="12">
    <location>
        <begin position="1"/>
        <end position="26"/>
    </location>
</feature>
<evidence type="ECO:0000256" key="8">
    <source>
        <dbReference type="ARBA" id="ARBA00022786"/>
    </source>
</evidence>
<evidence type="ECO:0000256" key="9">
    <source>
        <dbReference type="ARBA" id="ARBA00022833"/>
    </source>
</evidence>